<name>X0UTP9_9ZZZZ</name>
<proteinExistence type="predicted"/>
<dbReference type="Gene3D" id="3.60.15.10">
    <property type="entry name" value="Ribonuclease Z/Hydroxyacylglutathione hydrolase-like"/>
    <property type="match status" value="1"/>
</dbReference>
<dbReference type="EMBL" id="BARS01028502">
    <property type="protein sequence ID" value="GAG09229.1"/>
    <property type="molecule type" value="Genomic_DNA"/>
</dbReference>
<evidence type="ECO:0008006" key="2">
    <source>
        <dbReference type="Google" id="ProtNLM"/>
    </source>
</evidence>
<gene>
    <name evidence="1" type="ORF">S01H1_44667</name>
</gene>
<dbReference type="AlphaFoldDB" id="X0UTP9"/>
<feature type="non-terminal residue" evidence="1">
    <location>
        <position position="148"/>
    </location>
</feature>
<organism evidence="1">
    <name type="scientific">marine sediment metagenome</name>
    <dbReference type="NCBI Taxonomy" id="412755"/>
    <lineage>
        <taxon>unclassified sequences</taxon>
        <taxon>metagenomes</taxon>
        <taxon>ecological metagenomes</taxon>
    </lineage>
</organism>
<dbReference type="SUPFAM" id="SSF56281">
    <property type="entry name" value="Metallo-hydrolase/oxidoreductase"/>
    <property type="match status" value="1"/>
</dbReference>
<sequence length="148" mass="15605">MEITWLGHSCFRIRGKEATLLTDPYDGSIGYSLGKPKANIVTSSHSHPGHGFTSGVGGAPRIVHGPGEYEVSGVFITGIGTFHDAEKGRERGGNTIYLIEMEDMTLCHLGDLGHPLSSEQVEETSGVEVLLVPVGGLSTIDASQAAET</sequence>
<dbReference type="PANTHER" id="PTHR39189">
    <property type="entry name" value="UPF0173 METAL-DEPENDENT HYDROLASE YTKL"/>
    <property type="match status" value="1"/>
</dbReference>
<dbReference type="InterPro" id="IPR036866">
    <property type="entry name" value="RibonucZ/Hydroxyglut_hydro"/>
</dbReference>
<reference evidence="1" key="1">
    <citation type="journal article" date="2014" name="Front. Microbiol.">
        <title>High frequency of phylogenetically diverse reductive dehalogenase-homologous genes in deep subseafloor sedimentary metagenomes.</title>
        <authorList>
            <person name="Kawai M."/>
            <person name="Futagami T."/>
            <person name="Toyoda A."/>
            <person name="Takaki Y."/>
            <person name="Nishi S."/>
            <person name="Hori S."/>
            <person name="Arai W."/>
            <person name="Tsubouchi T."/>
            <person name="Morono Y."/>
            <person name="Uchiyama I."/>
            <person name="Ito T."/>
            <person name="Fujiyama A."/>
            <person name="Inagaki F."/>
            <person name="Takami H."/>
        </authorList>
    </citation>
    <scope>NUCLEOTIDE SEQUENCE</scope>
    <source>
        <strain evidence="1">Expedition CK06-06</strain>
    </source>
</reference>
<protein>
    <recommendedName>
        <fullName evidence="2">Lactamase</fullName>
    </recommendedName>
</protein>
<dbReference type="PANTHER" id="PTHR39189:SF1">
    <property type="entry name" value="UPF0173 METAL-DEPENDENT HYDROLASE YTKL"/>
    <property type="match status" value="1"/>
</dbReference>
<evidence type="ECO:0000313" key="1">
    <source>
        <dbReference type="EMBL" id="GAG09229.1"/>
    </source>
</evidence>
<comment type="caution">
    <text evidence="1">The sequence shown here is derived from an EMBL/GenBank/DDBJ whole genome shotgun (WGS) entry which is preliminary data.</text>
</comment>
<dbReference type="Pfam" id="PF13483">
    <property type="entry name" value="Lactamase_B_3"/>
    <property type="match status" value="1"/>
</dbReference>
<accession>X0UTP9</accession>